<keyword evidence="1" id="KW-0472">Membrane</keyword>
<accession>A0AAJ0JMF0</accession>
<organism evidence="3 4">
    <name type="scientific">Staphylococcus carnosus</name>
    <dbReference type="NCBI Taxonomy" id="1281"/>
    <lineage>
        <taxon>Bacteria</taxon>
        <taxon>Bacillati</taxon>
        <taxon>Bacillota</taxon>
        <taxon>Bacilli</taxon>
        <taxon>Bacillales</taxon>
        <taxon>Staphylococcaceae</taxon>
        <taxon>Staphylococcus</taxon>
    </lineage>
</organism>
<feature type="domain" description="Zinc-ribbon" evidence="2">
    <location>
        <begin position="3"/>
        <end position="23"/>
    </location>
</feature>
<dbReference type="EMBL" id="LAIU01000013">
    <property type="protein sequence ID" value="KKB24265.1"/>
    <property type="molecule type" value="Genomic_DNA"/>
</dbReference>
<dbReference type="Pfam" id="PF13240">
    <property type="entry name" value="Zn_Ribbon_1"/>
    <property type="match status" value="1"/>
</dbReference>
<proteinExistence type="predicted"/>
<reference evidence="3 4" key="1">
    <citation type="submission" date="2015-03" db="EMBL/GenBank/DDBJ databases">
        <title>Draft Genome Sequence of S. carnosus subsp. utilis LTH 7013, Isolated from South Tirolean Ham.</title>
        <authorList>
            <person name="Mueller A."/>
            <person name="Huptas C."/>
            <person name="Wenning M."/>
            <person name="Weiss A."/>
            <person name="Schmidt H."/>
        </authorList>
    </citation>
    <scope>NUCLEOTIDE SEQUENCE [LARGE SCALE GENOMIC DNA]</scope>
    <source>
        <strain evidence="3 4">LTH7013</strain>
    </source>
</reference>
<dbReference type="PANTHER" id="PTHR40038:SF1">
    <property type="entry name" value="MEMBRANE-ASSOCIATED PROTEIN TCAA"/>
    <property type="match status" value="1"/>
</dbReference>
<dbReference type="AlphaFoldDB" id="A0AAJ0JMF0"/>
<name>A0AAJ0JMF0_STACA</name>
<sequence>MKYCNNCGNKLQDEQKFCDKCGQNIDIKKNNINEHSYTSANYNSQAPKSNNSGKIVMIIVLILITLLLLGGLLFGAYKLFLDNDDSISSNSNSNSYDESNISEGYPSINVLSEAFSINFMNEDRRNGFGYVNLGMSKSEIDNKFGNSEGNVNIAGISAKKYGNIAVQYNKNTVSRYFIIPDDLSIYQFEDYHGDPTMKADEGGVIYDDNAHNSYTIKVYVNESGKVIGIENVDQIERNDSDTSDNDEVDSKYQAKNLADDYLAKKYEDYWIHSVDEYNGVYRVNYGEGNASHAHDAVYIDQENGKITEADPNE</sequence>
<dbReference type="InterPro" id="IPR026870">
    <property type="entry name" value="Zinc_ribbon_dom"/>
</dbReference>
<protein>
    <recommendedName>
        <fullName evidence="2">Zinc-ribbon domain-containing protein</fullName>
    </recommendedName>
</protein>
<keyword evidence="1" id="KW-1133">Transmembrane helix</keyword>
<gene>
    <name evidence="3" type="ORF">VV61_12705</name>
</gene>
<evidence type="ECO:0000259" key="2">
    <source>
        <dbReference type="Pfam" id="PF13240"/>
    </source>
</evidence>
<feature type="transmembrane region" description="Helical" evidence="1">
    <location>
        <begin position="55"/>
        <end position="77"/>
    </location>
</feature>
<dbReference type="Proteomes" id="UP000033530">
    <property type="component" value="Unassembled WGS sequence"/>
</dbReference>
<evidence type="ECO:0000256" key="1">
    <source>
        <dbReference type="SAM" id="Phobius"/>
    </source>
</evidence>
<evidence type="ECO:0000313" key="3">
    <source>
        <dbReference type="EMBL" id="KKB24265.1"/>
    </source>
</evidence>
<comment type="caution">
    <text evidence="3">The sequence shown here is derived from an EMBL/GenBank/DDBJ whole genome shotgun (WGS) entry which is preliminary data.</text>
</comment>
<evidence type="ECO:0000313" key="4">
    <source>
        <dbReference type="Proteomes" id="UP000033530"/>
    </source>
</evidence>
<dbReference type="PANTHER" id="PTHR40038">
    <property type="entry name" value="MEMBRANE-ASSOCIATED PROTEIN TCAA"/>
    <property type="match status" value="1"/>
</dbReference>
<keyword evidence="1" id="KW-0812">Transmembrane</keyword>